<accession>A0A7J0EZG1</accession>
<dbReference type="AlphaFoldDB" id="A0A7J0EZG1"/>
<dbReference type="EMBL" id="BJWL01000008">
    <property type="protein sequence ID" value="GFY91824.1"/>
    <property type="molecule type" value="Genomic_DNA"/>
</dbReference>
<dbReference type="OrthoDB" id="1817219at2759"/>
<reference evidence="1 2" key="1">
    <citation type="submission" date="2019-07" db="EMBL/GenBank/DDBJ databases">
        <title>De Novo Assembly of kiwifruit Actinidia rufa.</title>
        <authorList>
            <person name="Sugita-Konishi S."/>
            <person name="Sato K."/>
            <person name="Mori E."/>
            <person name="Abe Y."/>
            <person name="Kisaki G."/>
            <person name="Hamano K."/>
            <person name="Suezawa K."/>
            <person name="Otani M."/>
            <person name="Fukuda T."/>
            <person name="Manabe T."/>
            <person name="Gomi K."/>
            <person name="Tabuchi M."/>
            <person name="Akimitsu K."/>
            <person name="Kataoka I."/>
        </authorList>
    </citation>
    <scope>NUCLEOTIDE SEQUENCE [LARGE SCALE GENOMIC DNA]</scope>
    <source>
        <strain evidence="2">cv. Fuchu</strain>
    </source>
</reference>
<dbReference type="Proteomes" id="UP000585474">
    <property type="component" value="Unassembled WGS sequence"/>
</dbReference>
<organism evidence="1 2">
    <name type="scientific">Actinidia rufa</name>
    <dbReference type="NCBI Taxonomy" id="165716"/>
    <lineage>
        <taxon>Eukaryota</taxon>
        <taxon>Viridiplantae</taxon>
        <taxon>Streptophyta</taxon>
        <taxon>Embryophyta</taxon>
        <taxon>Tracheophyta</taxon>
        <taxon>Spermatophyta</taxon>
        <taxon>Magnoliopsida</taxon>
        <taxon>eudicotyledons</taxon>
        <taxon>Gunneridae</taxon>
        <taxon>Pentapetalae</taxon>
        <taxon>asterids</taxon>
        <taxon>Ericales</taxon>
        <taxon>Actinidiaceae</taxon>
        <taxon>Actinidia</taxon>
    </lineage>
</organism>
<keyword evidence="2" id="KW-1185">Reference proteome</keyword>
<gene>
    <name evidence="1" type="ORF">Acr_08g0002200</name>
</gene>
<protein>
    <submittedName>
        <fullName evidence="1">Uncharacterized protein</fullName>
    </submittedName>
</protein>
<comment type="caution">
    <text evidence="1">The sequence shown here is derived from an EMBL/GenBank/DDBJ whole genome shotgun (WGS) entry which is preliminary data.</text>
</comment>
<evidence type="ECO:0000313" key="1">
    <source>
        <dbReference type="EMBL" id="GFY91824.1"/>
    </source>
</evidence>
<sequence length="83" mass="8851">MASLVLLLSELLKHQNQDPSGLILSQTSSPGVAAAVTATAPPHSLSNWVARKPSGNSLDSCKNKEIVVQDLPESRFCAELVWP</sequence>
<name>A0A7J0EZG1_9ERIC</name>
<evidence type="ECO:0000313" key="2">
    <source>
        <dbReference type="Proteomes" id="UP000585474"/>
    </source>
</evidence>
<proteinExistence type="predicted"/>